<dbReference type="InParanoid" id="A0A0G4ECX0"/>
<sequence length="145" mass="15589">MPSSGVTAPTSVPSRCWLLGLPEDVERQLLASLTADDCGQLRASSKSVGCQLVSGAYLTDRLDAAIRDKGLSGVLTYQKRCETVLLVLLQWIAAIISVAPTLVQAVVVFVGLGILLMVYMVIVACSSVVIWKPLDFLMRSLRVLP</sequence>
<dbReference type="AlphaFoldDB" id="A0A0G4ECX0"/>
<dbReference type="Proteomes" id="UP000041254">
    <property type="component" value="Unassembled WGS sequence"/>
</dbReference>
<gene>
    <name evidence="2" type="ORF">Vbra_3663</name>
</gene>
<evidence type="ECO:0000313" key="2">
    <source>
        <dbReference type="EMBL" id="CEL93402.1"/>
    </source>
</evidence>
<dbReference type="EMBL" id="CDMY01000164">
    <property type="protein sequence ID" value="CEL93402.1"/>
    <property type="molecule type" value="Genomic_DNA"/>
</dbReference>
<keyword evidence="1" id="KW-0812">Transmembrane</keyword>
<dbReference type="PhylomeDB" id="A0A0G4ECX0"/>
<keyword evidence="1" id="KW-1133">Transmembrane helix</keyword>
<accession>A0A0G4ECX0</accession>
<feature type="transmembrane region" description="Helical" evidence="1">
    <location>
        <begin position="84"/>
        <end position="103"/>
    </location>
</feature>
<feature type="transmembrane region" description="Helical" evidence="1">
    <location>
        <begin position="109"/>
        <end position="131"/>
    </location>
</feature>
<evidence type="ECO:0000256" key="1">
    <source>
        <dbReference type="SAM" id="Phobius"/>
    </source>
</evidence>
<reference evidence="2 3" key="1">
    <citation type="submission" date="2014-11" db="EMBL/GenBank/DDBJ databases">
        <authorList>
            <person name="Zhu J."/>
            <person name="Qi W."/>
            <person name="Song R."/>
        </authorList>
    </citation>
    <scope>NUCLEOTIDE SEQUENCE [LARGE SCALE GENOMIC DNA]</scope>
</reference>
<dbReference type="VEuPathDB" id="CryptoDB:Vbra_3663"/>
<organism evidence="2 3">
    <name type="scientific">Vitrella brassicaformis (strain CCMP3155)</name>
    <dbReference type="NCBI Taxonomy" id="1169540"/>
    <lineage>
        <taxon>Eukaryota</taxon>
        <taxon>Sar</taxon>
        <taxon>Alveolata</taxon>
        <taxon>Colpodellida</taxon>
        <taxon>Vitrellaceae</taxon>
        <taxon>Vitrella</taxon>
    </lineage>
</organism>
<keyword evidence="1" id="KW-0472">Membrane</keyword>
<protein>
    <submittedName>
        <fullName evidence="2">Uncharacterized protein</fullName>
    </submittedName>
</protein>
<evidence type="ECO:0000313" key="3">
    <source>
        <dbReference type="Proteomes" id="UP000041254"/>
    </source>
</evidence>
<keyword evidence="3" id="KW-1185">Reference proteome</keyword>
<name>A0A0G4ECX0_VITBC</name>
<proteinExistence type="predicted"/>